<sequence>MDPALRLTDAQLLQEVGAKLIREANSFSVGYEPPISTVKSLEHDVATALAMLRRRINAHESSIYRLHPELLSLAASHLPKQVLVKATHVSHRLRTIFLSFPRLWSEIGFYREKQASAFLERSKSTPIDVFMSFPHRPSNATATDFLNLHAARIKALTMTGVKDDISVLLPPMPSLKMFNLCWDRLRAEIADGMDKLTLPTVTTLSIRGALVAFPFSVPQLTRLHVHSRVTLAETKLLDFLSGCPFLEDLEVGYNNITPVERDRCAIDLPRLRFYSHCTSTNVHLSLFDKLYFPPSCSTVFNYWNGPKGARQKYDVLPFYNPSPLADTKRVHLKTNHDGDAIVELIDAEDTRVCLVVNVELDSQDLSGDDHRRINESYASYLETIDTGFIEVLCVEASSPWTPDHAEEVLSHLGKLRTLVLSGSVVMPYILALCPDSKYIDDHDGSIDPTRWWWCPVLDALVVHTPELHANYQDILQHLYMVAQRRKDVGIPFKSVSLFVRKPWDEYVTLPMESCPALKQLRGCIEKLEIKTGDDALDWNVDDYFFDGLDVRRDRHSFEEQRNYLWCLI</sequence>
<dbReference type="SUPFAM" id="SSF52047">
    <property type="entry name" value="RNI-like"/>
    <property type="match status" value="1"/>
</dbReference>
<dbReference type="Gene3D" id="3.80.10.10">
    <property type="entry name" value="Ribonuclease Inhibitor"/>
    <property type="match status" value="1"/>
</dbReference>
<keyword evidence="2" id="KW-1185">Reference proteome</keyword>
<dbReference type="AlphaFoldDB" id="A0A9P6H7K4"/>
<dbReference type="Proteomes" id="UP000736335">
    <property type="component" value="Unassembled WGS sequence"/>
</dbReference>
<reference evidence="1" key="2">
    <citation type="submission" date="2020-11" db="EMBL/GenBank/DDBJ databases">
        <authorList>
            <consortium name="DOE Joint Genome Institute"/>
            <person name="Kuo A."/>
            <person name="Miyauchi S."/>
            <person name="Kiss E."/>
            <person name="Drula E."/>
            <person name="Kohler A."/>
            <person name="Sanchez-Garcia M."/>
            <person name="Andreopoulos B."/>
            <person name="Barry K.W."/>
            <person name="Bonito G."/>
            <person name="Buee M."/>
            <person name="Carver A."/>
            <person name="Chen C."/>
            <person name="Cichocki N."/>
            <person name="Clum A."/>
            <person name="Culley D."/>
            <person name="Crous P.W."/>
            <person name="Fauchery L."/>
            <person name="Girlanda M."/>
            <person name="Hayes R."/>
            <person name="Keri Z."/>
            <person name="Labutti K."/>
            <person name="Lipzen A."/>
            <person name="Lombard V."/>
            <person name="Magnuson J."/>
            <person name="Maillard F."/>
            <person name="Morin E."/>
            <person name="Murat C."/>
            <person name="Nolan M."/>
            <person name="Ohm R."/>
            <person name="Pangilinan J."/>
            <person name="Pereira M."/>
            <person name="Perotto S."/>
            <person name="Peter M."/>
            <person name="Riley R."/>
            <person name="Sitrit Y."/>
            <person name="Stielow B."/>
            <person name="Szollosi G."/>
            <person name="Zifcakova L."/>
            <person name="Stursova M."/>
            <person name="Spatafora J.W."/>
            <person name="Tedersoo L."/>
            <person name="Vaario L.-M."/>
            <person name="Yamada A."/>
            <person name="Yan M."/>
            <person name="Wang P."/>
            <person name="Xu J."/>
            <person name="Bruns T."/>
            <person name="Baldrian P."/>
            <person name="Vilgalys R."/>
            <person name="Henrissat B."/>
            <person name="Grigoriev I.V."/>
            <person name="Hibbett D."/>
            <person name="Nagy L.G."/>
            <person name="Martin F.M."/>
        </authorList>
    </citation>
    <scope>NUCLEOTIDE SEQUENCE</scope>
    <source>
        <strain evidence="1">UH-Tt-Lm1</strain>
    </source>
</reference>
<organism evidence="1 2">
    <name type="scientific">Thelephora terrestris</name>
    <dbReference type="NCBI Taxonomy" id="56493"/>
    <lineage>
        <taxon>Eukaryota</taxon>
        <taxon>Fungi</taxon>
        <taxon>Dikarya</taxon>
        <taxon>Basidiomycota</taxon>
        <taxon>Agaricomycotina</taxon>
        <taxon>Agaricomycetes</taxon>
        <taxon>Thelephorales</taxon>
        <taxon>Thelephoraceae</taxon>
        <taxon>Thelephora</taxon>
    </lineage>
</organism>
<evidence type="ECO:0000313" key="1">
    <source>
        <dbReference type="EMBL" id="KAF9781176.1"/>
    </source>
</evidence>
<dbReference type="OrthoDB" id="3365698at2759"/>
<reference evidence="1" key="1">
    <citation type="journal article" date="2020" name="Nat. Commun.">
        <title>Large-scale genome sequencing of mycorrhizal fungi provides insights into the early evolution of symbiotic traits.</title>
        <authorList>
            <person name="Miyauchi S."/>
            <person name="Kiss E."/>
            <person name="Kuo A."/>
            <person name="Drula E."/>
            <person name="Kohler A."/>
            <person name="Sanchez-Garcia M."/>
            <person name="Morin E."/>
            <person name="Andreopoulos B."/>
            <person name="Barry K.W."/>
            <person name="Bonito G."/>
            <person name="Buee M."/>
            <person name="Carver A."/>
            <person name="Chen C."/>
            <person name="Cichocki N."/>
            <person name="Clum A."/>
            <person name="Culley D."/>
            <person name="Crous P.W."/>
            <person name="Fauchery L."/>
            <person name="Girlanda M."/>
            <person name="Hayes R.D."/>
            <person name="Keri Z."/>
            <person name="LaButti K."/>
            <person name="Lipzen A."/>
            <person name="Lombard V."/>
            <person name="Magnuson J."/>
            <person name="Maillard F."/>
            <person name="Murat C."/>
            <person name="Nolan M."/>
            <person name="Ohm R.A."/>
            <person name="Pangilinan J."/>
            <person name="Pereira M.F."/>
            <person name="Perotto S."/>
            <person name="Peter M."/>
            <person name="Pfister S."/>
            <person name="Riley R."/>
            <person name="Sitrit Y."/>
            <person name="Stielow J.B."/>
            <person name="Szollosi G."/>
            <person name="Zifcakova L."/>
            <person name="Stursova M."/>
            <person name="Spatafora J.W."/>
            <person name="Tedersoo L."/>
            <person name="Vaario L.M."/>
            <person name="Yamada A."/>
            <person name="Yan M."/>
            <person name="Wang P."/>
            <person name="Xu J."/>
            <person name="Bruns T."/>
            <person name="Baldrian P."/>
            <person name="Vilgalys R."/>
            <person name="Dunand C."/>
            <person name="Henrissat B."/>
            <person name="Grigoriev I.V."/>
            <person name="Hibbett D."/>
            <person name="Nagy L.G."/>
            <person name="Martin F.M."/>
        </authorList>
    </citation>
    <scope>NUCLEOTIDE SEQUENCE</scope>
    <source>
        <strain evidence="1">UH-Tt-Lm1</strain>
    </source>
</reference>
<comment type="caution">
    <text evidence="1">The sequence shown here is derived from an EMBL/GenBank/DDBJ whole genome shotgun (WGS) entry which is preliminary data.</text>
</comment>
<name>A0A9P6H7K4_9AGAM</name>
<accession>A0A9P6H7K4</accession>
<dbReference type="InterPro" id="IPR032675">
    <property type="entry name" value="LRR_dom_sf"/>
</dbReference>
<dbReference type="EMBL" id="WIUZ02000014">
    <property type="protein sequence ID" value="KAF9781176.1"/>
    <property type="molecule type" value="Genomic_DNA"/>
</dbReference>
<proteinExistence type="predicted"/>
<protein>
    <recommendedName>
        <fullName evidence="3">F-box domain-containing protein</fullName>
    </recommendedName>
</protein>
<evidence type="ECO:0008006" key="3">
    <source>
        <dbReference type="Google" id="ProtNLM"/>
    </source>
</evidence>
<gene>
    <name evidence="1" type="ORF">BJ322DRAFT_1079473</name>
</gene>
<evidence type="ECO:0000313" key="2">
    <source>
        <dbReference type="Proteomes" id="UP000736335"/>
    </source>
</evidence>